<dbReference type="Gene3D" id="3.40.50.1820">
    <property type="entry name" value="alpha/beta hydrolase"/>
    <property type="match status" value="1"/>
</dbReference>
<dbReference type="Pfam" id="PF00561">
    <property type="entry name" value="Abhydrolase_1"/>
    <property type="match status" value="1"/>
</dbReference>
<comment type="caution">
    <text evidence="2">The sequence shown here is derived from an EMBL/GenBank/DDBJ whole genome shotgun (WGS) entry which is preliminary data.</text>
</comment>
<dbReference type="InterPro" id="IPR050471">
    <property type="entry name" value="AB_hydrolase"/>
</dbReference>
<reference evidence="2 3" key="1">
    <citation type="submission" date="2019-08" db="EMBL/GenBank/DDBJ databases">
        <title>Aureimonas fodiniaquatilis sp. nov., isolated from a coal mine wastewater.</title>
        <authorList>
            <person name="Kim W."/>
        </authorList>
    </citation>
    <scope>NUCLEOTIDE SEQUENCE [LARGE SCALE GENOMIC DNA]</scope>
    <source>
        <strain evidence="2 3">CAU 1482</strain>
    </source>
</reference>
<name>A0A5B0DWD4_9HYPH</name>
<keyword evidence="3" id="KW-1185">Reference proteome</keyword>
<proteinExistence type="predicted"/>
<sequence>MAFFQHEGLELHYIDEGPRDGFPVMLVHGFASSILVNWQEPGWVDTLTKAGLRVIAFDHRGHGKSAKPHDASFYTPRAMASDADALLEHLNLERAVFFGYSMGARVSAYAALHYQSRVAALVLGGLGYGLIDGVGDWDPIAEALLAPSLADVTDERGRMFRSFADRTRSDRLALAACISTSREEPSADEVATITVPVLIGVGTRDDIAGSAQKLANLMPNAHAFDIAGRDHMLAVGDRTFKAEVLRFLNENGFTLAD</sequence>
<protein>
    <submittedName>
        <fullName evidence="2">Alpha/beta hydrolase</fullName>
    </submittedName>
</protein>
<keyword evidence="2" id="KW-0378">Hydrolase</keyword>
<evidence type="ECO:0000313" key="2">
    <source>
        <dbReference type="EMBL" id="KAA0970121.1"/>
    </source>
</evidence>
<feature type="domain" description="AB hydrolase-1" evidence="1">
    <location>
        <begin position="23"/>
        <end position="125"/>
    </location>
</feature>
<dbReference type="InterPro" id="IPR000073">
    <property type="entry name" value="AB_hydrolase_1"/>
</dbReference>
<dbReference type="RefSeq" id="WP_149298798.1">
    <property type="nucleotide sequence ID" value="NZ_VTWH01000002.1"/>
</dbReference>
<dbReference type="OrthoDB" id="9804723at2"/>
<dbReference type="EMBL" id="VTWH01000002">
    <property type="protein sequence ID" value="KAA0970121.1"/>
    <property type="molecule type" value="Genomic_DNA"/>
</dbReference>
<evidence type="ECO:0000259" key="1">
    <source>
        <dbReference type="Pfam" id="PF00561"/>
    </source>
</evidence>
<dbReference type="SUPFAM" id="SSF53474">
    <property type="entry name" value="alpha/beta-Hydrolases"/>
    <property type="match status" value="1"/>
</dbReference>
<dbReference type="PANTHER" id="PTHR43433:SF5">
    <property type="entry name" value="AB HYDROLASE-1 DOMAIN-CONTAINING PROTEIN"/>
    <property type="match status" value="1"/>
</dbReference>
<dbReference type="InterPro" id="IPR029058">
    <property type="entry name" value="AB_hydrolase_fold"/>
</dbReference>
<dbReference type="GO" id="GO:0004806">
    <property type="term" value="F:triacylglycerol lipase activity"/>
    <property type="evidence" value="ECO:0007669"/>
    <property type="project" value="TreeGrafter"/>
</dbReference>
<gene>
    <name evidence="2" type="ORF">FPY71_06175</name>
</gene>
<dbReference type="GO" id="GO:0046503">
    <property type="term" value="P:glycerolipid catabolic process"/>
    <property type="evidence" value="ECO:0007669"/>
    <property type="project" value="TreeGrafter"/>
</dbReference>
<dbReference type="PANTHER" id="PTHR43433">
    <property type="entry name" value="HYDROLASE, ALPHA/BETA FOLD FAMILY PROTEIN"/>
    <property type="match status" value="1"/>
</dbReference>
<accession>A0A5B0DWD4</accession>
<dbReference type="Proteomes" id="UP000324738">
    <property type="component" value="Unassembled WGS sequence"/>
</dbReference>
<dbReference type="AlphaFoldDB" id="A0A5B0DWD4"/>
<evidence type="ECO:0000313" key="3">
    <source>
        <dbReference type="Proteomes" id="UP000324738"/>
    </source>
</evidence>
<organism evidence="2 3">
    <name type="scientific">Aureimonas fodinaquatilis</name>
    <dbReference type="NCBI Taxonomy" id="2565783"/>
    <lineage>
        <taxon>Bacteria</taxon>
        <taxon>Pseudomonadati</taxon>
        <taxon>Pseudomonadota</taxon>
        <taxon>Alphaproteobacteria</taxon>
        <taxon>Hyphomicrobiales</taxon>
        <taxon>Aurantimonadaceae</taxon>
        <taxon>Aureimonas</taxon>
    </lineage>
</organism>